<organism evidence="1 2">
    <name type="scientific">Glutamicibacter creatinolyticus</name>
    <dbReference type="NCBI Taxonomy" id="162496"/>
    <lineage>
        <taxon>Bacteria</taxon>
        <taxon>Bacillati</taxon>
        <taxon>Actinomycetota</taxon>
        <taxon>Actinomycetes</taxon>
        <taxon>Micrococcales</taxon>
        <taxon>Micrococcaceae</taxon>
        <taxon>Glutamicibacter</taxon>
    </lineage>
</organism>
<reference evidence="1 2" key="1">
    <citation type="submission" date="2018-12" db="EMBL/GenBank/DDBJ databases">
        <title>Complete Genome Sequence of Glutamicibacter creatinolyticus strain LGCM259,isolated from an abscess of a 12-year-old mare in Italy.</title>
        <authorList>
            <person name="Santos R.G."/>
            <person name="Silva A.L."/>
            <person name="Seyffert N."/>
            <person name="Castro T.L.P."/>
            <person name="Attili A.R."/>
            <person name="Rifici C."/>
            <person name="Mazzullo G."/>
            <person name="Brenig B."/>
            <person name="Venanzi F."/>
            <person name="Azevedo V."/>
        </authorList>
    </citation>
    <scope>NUCLEOTIDE SEQUENCE [LARGE SCALE GENOMIC DNA]</scope>
    <source>
        <strain evidence="1 2">LGCM 259</strain>
    </source>
</reference>
<accession>A0A5B7WQL1</accession>
<dbReference type="EMBL" id="CP034412">
    <property type="protein sequence ID" value="QCY46351.1"/>
    <property type="molecule type" value="Genomic_DNA"/>
</dbReference>
<dbReference type="KEGG" id="gcr:GcLGCM259_0588"/>
<dbReference type="Proteomes" id="UP000307000">
    <property type="component" value="Chromosome"/>
</dbReference>
<keyword evidence="2" id="KW-1185">Reference proteome</keyword>
<protein>
    <submittedName>
        <fullName evidence="1">Uncharacterized protein</fullName>
    </submittedName>
</protein>
<evidence type="ECO:0000313" key="2">
    <source>
        <dbReference type="Proteomes" id="UP000307000"/>
    </source>
</evidence>
<name>A0A5B7WQL1_9MICC</name>
<proteinExistence type="predicted"/>
<dbReference type="AlphaFoldDB" id="A0A5B7WQL1"/>
<sequence length="207" mass="21949">MSLLLDTLKYVAPTWFWLVGATQDLSRGPMKKTLAAAAVLAALALTGCSTGNNQSTEAAPSATAASSAPATVAPATFSAADIAKAKQEAIDSGRPENAWDKNCIAWEWPEADSKGQEWANKLGKKWLDNRGADCPDAIVYPFYDITSFESGKDGSLLVSYSGNPEWGGDGEIVAEEILNDLSDLESAPSSVVVRYEKNGLEMVAKAK</sequence>
<gene>
    <name evidence="1" type="ORF">GcLGCM259_0588</name>
</gene>
<evidence type="ECO:0000313" key="1">
    <source>
        <dbReference type="EMBL" id="QCY46351.1"/>
    </source>
</evidence>